<accession>E6W6B7</accession>
<dbReference type="HOGENOM" id="CLU_2568266_0_0_0"/>
<dbReference type="Proteomes" id="UP000002572">
    <property type="component" value="Chromosome"/>
</dbReference>
<organism evidence="2 3">
    <name type="scientific">Desulfurispirillum indicum (strain ATCC BAA-1389 / DSM 22839 / S5)</name>
    <dbReference type="NCBI Taxonomy" id="653733"/>
    <lineage>
        <taxon>Bacteria</taxon>
        <taxon>Pseudomonadati</taxon>
        <taxon>Chrysiogenota</taxon>
        <taxon>Chrysiogenia</taxon>
        <taxon>Chrysiogenales</taxon>
        <taxon>Chrysiogenaceae</taxon>
        <taxon>Desulfurispirillum</taxon>
    </lineage>
</organism>
<dbReference type="OrthoDB" id="9180536at2"/>
<keyword evidence="1" id="KW-1133">Transmembrane helix</keyword>
<dbReference type="eggNOG" id="ENOG502ZIXG">
    <property type="taxonomic scope" value="Bacteria"/>
</dbReference>
<evidence type="ECO:0000313" key="3">
    <source>
        <dbReference type="Proteomes" id="UP000002572"/>
    </source>
</evidence>
<feature type="transmembrane region" description="Helical" evidence="1">
    <location>
        <begin position="7"/>
        <end position="27"/>
    </location>
</feature>
<dbReference type="RefSeq" id="WP_013506034.1">
    <property type="nucleotide sequence ID" value="NC_014836.1"/>
</dbReference>
<feature type="transmembrane region" description="Helical" evidence="1">
    <location>
        <begin position="39"/>
        <end position="59"/>
    </location>
</feature>
<evidence type="ECO:0000256" key="1">
    <source>
        <dbReference type="SAM" id="Phobius"/>
    </source>
</evidence>
<name>E6W6B7_DESIS</name>
<dbReference type="AlphaFoldDB" id="E6W6B7"/>
<keyword evidence="3" id="KW-1185">Reference proteome</keyword>
<keyword evidence="1" id="KW-0472">Membrane</keyword>
<evidence type="ECO:0000313" key="2">
    <source>
        <dbReference type="EMBL" id="ADU66153.1"/>
    </source>
</evidence>
<gene>
    <name evidence="2" type="ordered locus">Selin_1418</name>
</gene>
<reference evidence="2 3" key="1">
    <citation type="submission" date="2010-12" db="EMBL/GenBank/DDBJ databases">
        <title>Complete sequence of Desulfurispirillum indicum S5.</title>
        <authorList>
            <consortium name="US DOE Joint Genome Institute"/>
            <person name="Lucas S."/>
            <person name="Copeland A."/>
            <person name="Lapidus A."/>
            <person name="Cheng J.-F."/>
            <person name="Goodwin L."/>
            <person name="Pitluck S."/>
            <person name="Chertkov O."/>
            <person name="Held B."/>
            <person name="Detter J.C."/>
            <person name="Han C."/>
            <person name="Tapia R."/>
            <person name="Land M."/>
            <person name="Hauser L."/>
            <person name="Kyrpides N."/>
            <person name="Ivanova N."/>
            <person name="Mikhailova N."/>
            <person name="Haggblom M."/>
            <person name="Rauschenbach I."/>
            <person name="Bini E."/>
            <person name="Woyke T."/>
        </authorList>
    </citation>
    <scope>NUCLEOTIDE SEQUENCE [LARGE SCALE GENOMIC DNA]</scope>
    <source>
        <strain evidence="3">ATCC BAA-1389 / DSM 22839 / S5</strain>
    </source>
</reference>
<dbReference type="EMBL" id="CP002432">
    <property type="protein sequence ID" value="ADU66153.1"/>
    <property type="molecule type" value="Genomic_DNA"/>
</dbReference>
<sequence length="81" mass="8815">MDNKIKGLLVSVAGVVLWFMPLNQFVWRGVGMFQTGHHVGGIAYLMLVAAIAYGVFSWIRQTVLQLVAGGGLPGRRFIALV</sequence>
<dbReference type="KEGG" id="din:Selin_1418"/>
<protein>
    <submittedName>
        <fullName evidence="2">Uncharacterized protein</fullName>
    </submittedName>
</protein>
<keyword evidence="1" id="KW-0812">Transmembrane</keyword>
<dbReference type="InParanoid" id="E6W6B7"/>
<dbReference type="STRING" id="653733.Selin_1418"/>
<proteinExistence type="predicted"/>